<feature type="transmembrane region" description="Helical" evidence="9">
    <location>
        <begin position="164"/>
        <end position="186"/>
    </location>
</feature>
<dbReference type="PANTHER" id="PTHR48021">
    <property type="match status" value="1"/>
</dbReference>
<comment type="similarity">
    <text evidence="7">Belongs to the major facilitator superfamily. Sugar transporter (TC 2.A.1.1) family. Trehalose transporter subfamily.</text>
</comment>
<keyword evidence="3 9" id="KW-0812">Transmembrane</keyword>
<dbReference type="EMBL" id="OV725083">
    <property type="protein sequence ID" value="CAH1407739.1"/>
    <property type="molecule type" value="Genomic_DNA"/>
</dbReference>
<feature type="transmembrane region" description="Helical" evidence="9">
    <location>
        <begin position="460"/>
        <end position="484"/>
    </location>
</feature>
<accession>A0A9P0MUL1</accession>
<comment type="subcellular location">
    <subcellularLocation>
        <location evidence="1">Cell membrane</location>
        <topology evidence="1">Multi-pass membrane protein</topology>
    </subcellularLocation>
</comment>
<dbReference type="FunFam" id="1.20.1250.20:FF:000055">
    <property type="entry name" value="Facilitated trehalose transporter Tret1-2 homolog"/>
    <property type="match status" value="1"/>
</dbReference>
<evidence type="ECO:0000256" key="2">
    <source>
        <dbReference type="ARBA" id="ARBA00022475"/>
    </source>
</evidence>
<dbReference type="InterPro" id="IPR005828">
    <property type="entry name" value="MFS_sugar_transport-like"/>
</dbReference>
<reference evidence="11" key="1">
    <citation type="submission" date="2022-01" db="EMBL/GenBank/DDBJ databases">
        <authorList>
            <person name="King R."/>
        </authorList>
    </citation>
    <scope>NUCLEOTIDE SEQUENCE</scope>
</reference>
<feature type="transmembrane region" description="Helical" evidence="9">
    <location>
        <begin position="279"/>
        <end position="297"/>
    </location>
</feature>
<proteinExistence type="inferred from homology"/>
<dbReference type="NCBIfam" id="TIGR00879">
    <property type="entry name" value="SP"/>
    <property type="match status" value="1"/>
</dbReference>
<evidence type="ECO:0000313" key="11">
    <source>
        <dbReference type="EMBL" id="CAH1407739.1"/>
    </source>
</evidence>
<feature type="domain" description="Major facilitator superfamily (MFS) profile" evidence="10">
    <location>
        <begin position="125"/>
        <end position="551"/>
    </location>
</feature>
<dbReference type="AlphaFoldDB" id="A0A9P0MUL1"/>
<evidence type="ECO:0000256" key="9">
    <source>
        <dbReference type="SAM" id="Phobius"/>
    </source>
</evidence>
<feature type="transmembrane region" description="Helical" evidence="9">
    <location>
        <begin position="496"/>
        <end position="517"/>
    </location>
</feature>
<gene>
    <name evidence="11" type="ORF">NEZAVI_LOCUS15389</name>
</gene>
<evidence type="ECO:0000256" key="1">
    <source>
        <dbReference type="ARBA" id="ARBA00004651"/>
    </source>
</evidence>
<dbReference type="PRINTS" id="PR00171">
    <property type="entry name" value="SUGRTRNSPORT"/>
</dbReference>
<keyword evidence="12" id="KW-1185">Reference proteome</keyword>
<feature type="transmembrane region" description="Helical" evidence="9">
    <location>
        <begin position="193"/>
        <end position="212"/>
    </location>
</feature>
<feature type="transmembrane region" description="Helical" evidence="9">
    <location>
        <begin position="252"/>
        <end position="273"/>
    </location>
</feature>
<dbReference type="OrthoDB" id="6339427at2759"/>
<evidence type="ECO:0000256" key="4">
    <source>
        <dbReference type="ARBA" id="ARBA00022989"/>
    </source>
</evidence>
<protein>
    <recommendedName>
        <fullName evidence="10">Major facilitator superfamily (MFS) profile domain-containing protein</fullName>
    </recommendedName>
</protein>
<dbReference type="PANTHER" id="PTHR48021:SF96">
    <property type="entry name" value="FACILITATED TREHALOSE TRANSPORTER TRET1-1-RELATED"/>
    <property type="match status" value="1"/>
</dbReference>
<feature type="transmembrane region" description="Helical" evidence="9">
    <location>
        <begin position="523"/>
        <end position="544"/>
    </location>
</feature>
<dbReference type="Proteomes" id="UP001152798">
    <property type="component" value="Chromosome 7"/>
</dbReference>
<evidence type="ECO:0000256" key="8">
    <source>
        <dbReference type="RuleBase" id="RU003346"/>
    </source>
</evidence>
<evidence type="ECO:0000256" key="6">
    <source>
        <dbReference type="ARBA" id="ARBA00023180"/>
    </source>
</evidence>
<feature type="transmembrane region" description="Helical" evidence="9">
    <location>
        <begin position="123"/>
        <end position="144"/>
    </location>
</feature>
<dbReference type="InterPro" id="IPR020846">
    <property type="entry name" value="MFS_dom"/>
</dbReference>
<dbReference type="Pfam" id="PF00083">
    <property type="entry name" value="Sugar_tr"/>
    <property type="match status" value="1"/>
</dbReference>
<keyword evidence="2" id="KW-1003">Cell membrane</keyword>
<evidence type="ECO:0000313" key="12">
    <source>
        <dbReference type="Proteomes" id="UP001152798"/>
    </source>
</evidence>
<dbReference type="GO" id="GO:0005886">
    <property type="term" value="C:plasma membrane"/>
    <property type="evidence" value="ECO:0007669"/>
    <property type="project" value="UniProtKB-SubCell"/>
</dbReference>
<feature type="transmembrane region" description="Helical" evidence="9">
    <location>
        <begin position="218"/>
        <end position="240"/>
    </location>
</feature>
<keyword evidence="8" id="KW-0813">Transport</keyword>
<feature type="transmembrane region" description="Helical" evidence="9">
    <location>
        <begin position="426"/>
        <end position="448"/>
    </location>
</feature>
<keyword evidence="4 9" id="KW-1133">Transmembrane helix</keyword>
<dbReference type="InterPro" id="IPR005829">
    <property type="entry name" value="Sugar_transporter_CS"/>
</dbReference>
<dbReference type="InterPro" id="IPR036259">
    <property type="entry name" value="MFS_trans_sf"/>
</dbReference>
<sequence>MKEYGMWNEKELPRIFTSKPLPGEGEESILIGVKSRDPPSIISSATSSNASVATTGSTSVLLGVKVKKYLKSSNKQDKLTQKELNILLASQPDMESGKKIEMEDPSVEKIPQTSSRGSLVKQVLAALAVSLGSMVVGFSSAFTSPALESMNDEGSRLHITASEASWIGSLMPLSALFGGIIGGPLIENVGRRNTIIMTAIPFCVSFLLIYFAQHVSLIMAGRSLTGLGVGIASLALPVYLGETVEARVRGTLGLLPTTLGNMGILVSFTAGTYLDWTNLALLGACLPIPFFICTILIPETPTWFINRGNEKKAEASLQWLRGKKANVHEEMANILKAHKEAYHEQNDNVLKELFSKKYYLPFVISIGLMFFQQFSGINAVIFYTVTIFKDAGSTIDSNLCSIIVGAVNLASTLVATVLIDKLGRKILLYISNSLMTVTLLILGGFFYGKANGYDMEQYGWVPLPAFVIFIFGFAIGAGPIPWLMMGEILPSKVRGTAASIVTAFNWTCTFIVTKTFIDMSKAFGTHSAFLMFAIICAIGLIFTYKMVPETQGRTLEDIENNLMARRRSSRLSIKSLKKINSLAYLKPFPSML</sequence>
<evidence type="ECO:0000256" key="3">
    <source>
        <dbReference type="ARBA" id="ARBA00022692"/>
    </source>
</evidence>
<dbReference type="PROSITE" id="PS00216">
    <property type="entry name" value="SUGAR_TRANSPORT_1"/>
    <property type="match status" value="1"/>
</dbReference>
<keyword evidence="5 9" id="KW-0472">Membrane</keyword>
<dbReference type="CDD" id="cd17358">
    <property type="entry name" value="MFS_GLUT6_8_Class3_like"/>
    <property type="match status" value="1"/>
</dbReference>
<evidence type="ECO:0000259" key="10">
    <source>
        <dbReference type="PROSITE" id="PS50850"/>
    </source>
</evidence>
<dbReference type="InterPro" id="IPR050549">
    <property type="entry name" value="MFS_Trehalose_Transporter"/>
</dbReference>
<feature type="transmembrane region" description="Helical" evidence="9">
    <location>
        <begin position="358"/>
        <end position="383"/>
    </location>
</feature>
<feature type="transmembrane region" description="Helical" evidence="9">
    <location>
        <begin position="395"/>
        <end position="419"/>
    </location>
</feature>
<dbReference type="SUPFAM" id="SSF103473">
    <property type="entry name" value="MFS general substrate transporter"/>
    <property type="match status" value="1"/>
</dbReference>
<dbReference type="InterPro" id="IPR003663">
    <property type="entry name" value="Sugar/inositol_transpt"/>
</dbReference>
<dbReference type="Gene3D" id="1.20.1250.20">
    <property type="entry name" value="MFS general substrate transporter like domains"/>
    <property type="match status" value="1"/>
</dbReference>
<dbReference type="GO" id="GO:0051119">
    <property type="term" value="F:sugar transmembrane transporter activity"/>
    <property type="evidence" value="ECO:0007669"/>
    <property type="project" value="InterPro"/>
</dbReference>
<dbReference type="PROSITE" id="PS50850">
    <property type="entry name" value="MFS"/>
    <property type="match status" value="1"/>
</dbReference>
<name>A0A9P0MUL1_NEZVI</name>
<organism evidence="11 12">
    <name type="scientific">Nezara viridula</name>
    <name type="common">Southern green stink bug</name>
    <name type="synonym">Cimex viridulus</name>
    <dbReference type="NCBI Taxonomy" id="85310"/>
    <lineage>
        <taxon>Eukaryota</taxon>
        <taxon>Metazoa</taxon>
        <taxon>Ecdysozoa</taxon>
        <taxon>Arthropoda</taxon>
        <taxon>Hexapoda</taxon>
        <taxon>Insecta</taxon>
        <taxon>Pterygota</taxon>
        <taxon>Neoptera</taxon>
        <taxon>Paraneoptera</taxon>
        <taxon>Hemiptera</taxon>
        <taxon>Heteroptera</taxon>
        <taxon>Panheteroptera</taxon>
        <taxon>Pentatomomorpha</taxon>
        <taxon>Pentatomoidea</taxon>
        <taxon>Pentatomidae</taxon>
        <taxon>Pentatominae</taxon>
        <taxon>Nezara</taxon>
    </lineage>
</organism>
<keyword evidence="6" id="KW-0325">Glycoprotein</keyword>
<dbReference type="InterPro" id="IPR044775">
    <property type="entry name" value="MFS_ERD6/Tret1-like"/>
</dbReference>
<evidence type="ECO:0000256" key="5">
    <source>
        <dbReference type="ARBA" id="ARBA00023136"/>
    </source>
</evidence>
<evidence type="ECO:0000256" key="7">
    <source>
        <dbReference type="ARBA" id="ARBA00024348"/>
    </source>
</evidence>
<dbReference type="PROSITE" id="PS00217">
    <property type="entry name" value="SUGAR_TRANSPORT_2"/>
    <property type="match status" value="1"/>
</dbReference>